<name>A0A081PV63_STRMT</name>
<proteinExistence type="predicted"/>
<evidence type="ECO:0000313" key="2">
    <source>
        <dbReference type="Proteomes" id="UP000028090"/>
    </source>
</evidence>
<organism evidence="1 2">
    <name type="scientific">Streptococcus mitis</name>
    <dbReference type="NCBI Taxonomy" id="28037"/>
    <lineage>
        <taxon>Bacteria</taxon>
        <taxon>Bacillati</taxon>
        <taxon>Bacillota</taxon>
        <taxon>Bacilli</taxon>
        <taxon>Lactobacillales</taxon>
        <taxon>Streptococcaceae</taxon>
        <taxon>Streptococcus</taxon>
        <taxon>Streptococcus mitis group</taxon>
    </lineage>
</organism>
<dbReference type="PATRIC" id="fig|28037.95.peg.1146"/>
<gene>
    <name evidence="1" type="ORF">SK629_1214</name>
</gene>
<sequence>MIFFVFYSTLLKMNVKRFIKKFQDYFFKLLCIEKKTKKGYTGNCG</sequence>
<evidence type="ECO:0000313" key="1">
    <source>
        <dbReference type="EMBL" id="KEQ34586.1"/>
    </source>
</evidence>
<reference evidence="1 2" key="1">
    <citation type="submission" date="2014-05" db="EMBL/GenBank/DDBJ databases">
        <authorList>
            <person name="Daugherty S.C."/>
            <person name="Tallon L.J."/>
            <person name="Sadzewicz L."/>
            <person name="Kilian M."/>
            <person name="Tettelin H."/>
        </authorList>
    </citation>
    <scope>NUCLEOTIDE SEQUENCE [LARGE SCALE GENOMIC DNA]</scope>
    <source>
        <strain evidence="1 2">SK629</strain>
    </source>
</reference>
<protein>
    <submittedName>
        <fullName evidence="1">Uncharacterized protein</fullName>
    </submittedName>
</protein>
<dbReference type="Proteomes" id="UP000028090">
    <property type="component" value="Unassembled WGS sequence"/>
</dbReference>
<dbReference type="EMBL" id="JPFU01000013">
    <property type="protein sequence ID" value="KEQ34586.1"/>
    <property type="molecule type" value="Genomic_DNA"/>
</dbReference>
<comment type="caution">
    <text evidence="1">The sequence shown here is derived from an EMBL/GenBank/DDBJ whole genome shotgun (WGS) entry which is preliminary data.</text>
</comment>
<dbReference type="AlphaFoldDB" id="A0A081PV63"/>
<accession>A0A081PV63</accession>